<dbReference type="EMBL" id="DS471888">
    <property type="protein sequence ID" value="EDO28199.1"/>
    <property type="molecule type" value="Genomic_DNA"/>
</dbReference>
<accession>A7T753</accession>
<feature type="domain" description="HECT" evidence="5">
    <location>
        <begin position="686"/>
        <end position="729"/>
    </location>
</feature>
<feature type="non-terminal residue" evidence="6">
    <location>
        <position position="823"/>
    </location>
</feature>
<dbReference type="SUPFAM" id="SSF56204">
    <property type="entry name" value="Hect, E3 ligase catalytic domain"/>
    <property type="match status" value="1"/>
</dbReference>
<evidence type="ECO:0000256" key="4">
    <source>
        <dbReference type="SAM" id="MobiDB-lite"/>
    </source>
</evidence>
<dbReference type="STRING" id="45351.A7T753"/>
<comment type="caution">
    <text evidence="2">Lacks conserved residue(s) required for the propagation of feature annotation.</text>
</comment>
<dbReference type="GO" id="GO:0005634">
    <property type="term" value="C:nucleus"/>
    <property type="evidence" value="ECO:0000318"/>
    <property type="project" value="GO_Central"/>
</dbReference>
<dbReference type="AlphaFoldDB" id="A7T753"/>
<keyword evidence="7" id="KW-1185">Reference proteome</keyword>
<feature type="region of interest" description="Disordered" evidence="4">
    <location>
        <begin position="619"/>
        <end position="641"/>
    </location>
</feature>
<feature type="region of interest" description="Disordered" evidence="4">
    <location>
        <begin position="385"/>
        <end position="406"/>
    </location>
</feature>
<evidence type="ECO:0000313" key="7">
    <source>
        <dbReference type="Proteomes" id="UP000001593"/>
    </source>
</evidence>
<dbReference type="PANTHER" id="PTHR12420:SF42">
    <property type="entry name" value="G2_M PHASE-SPECIFIC E3 UBIQUITIN-PROTEIN LIGASE"/>
    <property type="match status" value="1"/>
</dbReference>
<dbReference type="InterPro" id="IPR000569">
    <property type="entry name" value="HECT_dom"/>
</dbReference>
<evidence type="ECO:0000256" key="2">
    <source>
        <dbReference type="PROSITE-ProRule" id="PRU00104"/>
    </source>
</evidence>
<sequence>VCEFLKNRGVASNIVEKFKNIKMDVLAVCNADDEMLRSMGLVKAGDRLNLKAFCESSNKPEKEGSKNKKRRLLHAFTFGKQKTSVTTQKQANIKKSKKIRLAGNIIGVMFNLNGKELPFNLSNYIESHKIKDVRIYLLTKTIDETSNEEESESEGPGGSLRSMLYSLQPGNKETDQSLVTMEVDADNGVVPFASPFFKLSLSVESSVKSEPLHRKEEEADNGFVSGLIGTSGQRERLRMEQLEQYHASLNEDRIKEQKKEEEKMDVLAVCNADDEMLRSMGLVKAGDRLNLKAFCESSNKPEKEGSKNKKRRLLHAFTFGKQKTSVTTQKQANIKKSKKIRLAGNIIGVMFNLNGKELPFNLSNYIESHKIKDVRIYLLTKTIDETSNEEESESEGPGGSLRSMLYSLQPGNEETDQSLVTMEVDADNGVVPFASPFFKRDGGADSGSLSVEYSVKSEPLHRKEEEADNGFVSGLIGTSGQRDRLRMEQLEQYHASLNEDRIKEQKKEEEKVRLRRKKKVRGSLDIQYDTFTLYNHCGTILTPNDKIINQSTLSMRETENNMAMSESDSEISFLGHGSSMAVFDDTLTNASDRMLKQVPMIASGTQELDNYYASICTPGPSGIGGSPDNEDEEEDPGTPPPVTYISPQRMDKDVSDILDELAKAIDLNHLTKLNIARKFLWEGAKRALSRKTFSPTHKISVKFTDDFGTSEGAVDWGGPMREFFSLIMQFLEDSHLFCGKENRKFVSFNSTAVCNSEVKPGTCTAPQLQSTLVVTLYMVPGVESKSLISQNCVESTGSILLAYFYEYSEGKTQRPSCFRKFGE</sequence>
<organism evidence="6 7">
    <name type="scientific">Nematostella vectensis</name>
    <name type="common">Starlet sea anemone</name>
    <dbReference type="NCBI Taxonomy" id="45351"/>
    <lineage>
        <taxon>Eukaryota</taxon>
        <taxon>Metazoa</taxon>
        <taxon>Cnidaria</taxon>
        <taxon>Anthozoa</taxon>
        <taxon>Hexacorallia</taxon>
        <taxon>Actiniaria</taxon>
        <taxon>Edwardsiidae</taxon>
        <taxon>Nematostella</taxon>
    </lineage>
</organism>
<dbReference type="InterPro" id="IPR051188">
    <property type="entry name" value="PHD-type_Zinc_Finger"/>
</dbReference>
<feature type="region of interest" description="Disordered" evidence="4">
    <location>
        <begin position="144"/>
        <end position="163"/>
    </location>
</feature>
<keyword evidence="1 2" id="KW-0833">Ubl conjugation pathway</keyword>
<dbReference type="HOGENOM" id="CLU_344086_0_0_1"/>
<dbReference type="Proteomes" id="UP000001593">
    <property type="component" value="Unassembled WGS sequence"/>
</dbReference>
<dbReference type="InParanoid" id="A7T753"/>
<evidence type="ECO:0000259" key="5">
    <source>
        <dbReference type="PROSITE" id="PS50237"/>
    </source>
</evidence>
<evidence type="ECO:0000256" key="1">
    <source>
        <dbReference type="ARBA" id="ARBA00022786"/>
    </source>
</evidence>
<keyword evidence="3" id="KW-0175">Coiled coil</keyword>
<dbReference type="InterPro" id="IPR035983">
    <property type="entry name" value="Hect_E3_ubiquitin_ligase"/>
</dbReference>
<dbReference type="PROSITE" id="PS50237">
    <property type="entry name" value="HECT"/>
    <property type="match status" value="1"/>
</dbReference>
<dbReference type="PANTHER" id="PTHR12420">
    <property type="entry name" value="PHD FINGER PROTEIN"/>
    <property type="match status" value="1"/>
</dbReference>
<protein>
    <recommendedName>
        <fullName evidence="5">HECT domain-containing protein</fullName>
    </recommendedName>
</protein>
<feature type="coiled-coil region" evidence="3">
    <location>
        <begin position="487"/>
        <end position="517"/>
    </location>
</feature>
<dbReference type="Gene3D" id="3.90.1750.10">
    <property type="entry name" value="Hect, E3 ligase catalytic domains"/>
    <property type="match status" value="1"/>
</dbReference>
<reference evidence="6 7" key="1">
    <citation type="journal article" date="2007" name="Science">
        <title>Sea anemone genome reveals ancestral eumetazoan gene repertoire and genomic organization.</title>
        <authorList>
            <person name="Putnam N.H."/>
            <person name="Srivastava M."/>
            <person name="Hellsten U."/>
            <person name="Dirks B."/>
            <person name="Chapman J."/>
            <person name="Salamov A."/>
            <person name="Terry A."/>
            <person name="Shapiro H."/>
            <person name="Lindquist E."/>
            <person name="Kapitonov V.V."/>
            <person name="Jurka J."/>
            <person name="Genikhovich G."/>
            <person name="Grigoriev I.V."/>
            <person name="Lucas S.M."/>
            <person name="Steele R.E."/>
            <person name="Finnerty J.R."/>
            <person name="Technau U."/>
            <person name="Martindale M.Q."/>
            <person name="Rokhsar D.S."/>
        </authorList>
    </citation>
    <scope>NUCLEOTIDE SEQUENCE [LARGE SCALE GENOMIC DNA]</scope>
    <source>
        <strain evidence="7">CH2 X CH6</strain>
    </source>
</reference>
<evidence type="ECO:0000256" key="3">
    <source>
        <dbReference type="SAM" id="Coils"/>
    </source>
</evidence>
<gene>
    <name evidence="6" type="ORF">NEMVEDRAFT_v1g223254</name>
</gene>
<dbReference type="eggNOG" id="ENOG502T2AA">
    <property type="taxonomic scope" value="Eukaryota"/>
</dbReference>
<dbReference type="InterPro" id="IPR013761">
    <property type="entry name" value="SAM/pointed_sf"/>
</dbReference>
<name>A7T753_NEMVE</name>
<dbReference type="Gene3D" id="1.10.150.50">
    <property type="entry name" value="Transcription Factor, Ets-1"/>
    <property type="match status" value="1"/>
</dbReference>
<dbReference type="GO" id="GO:0004842">
    <property type="term" value="F:ubiquitin-protein transferase activity"/>
    <property type="evidence" value="ECO:0007669"/>
    <property type="project" value="InterPro"/>
</dbReference>
<proteinExistence type="predicted"/>
<evidence type="ECO:0000313" key="6">
    <source>
        <dbReference type="EMBL" id="EDO28199.1"/>
    </source>
</evidence>